<feature type="transmembrane region" description="Helical" evidence="5">
    <location>
        <begin position="20"/>
        <end position="47"/>
    </location>
</feature>
<feature type="transmembrane region" description="Helical" evidence="5">
    <location>
        <begin position="159"/>
        <end position="176"/>
    </location>
</feature>
<dbReference type="RefSeq" id="WP_076731547.1">
    <property type="nucleotide sequence ID" value="NZ_CP019352.1"/>
</dbReference>
<evidence type="ECO:0000256" key="3">
    <source>
        <dbReference type="ARBA" id="ARBA00022989"/>
    </source>
</evidence>
<gene>
    <name evidence="7" type="ORF">BWR22_00800</name>
</gene>
<dbReference type="Pfam" id="PF04932">
    <property type="entry name" value="Wzy_C"/>
    <property type="match status" value="1"/>
</dbReference>
<organism evidence="7 8">
    <name type="scientific">Lacinutrix venerupis</name>
    <dbReference type="NCBI Taxonomy" id="1486034"/>
    <lineage>
        <taxon>Bacteria</taxon>
        <taxon>Pseudomonadati</taxon>
        <taxon>Bacteroidota</taxon>
        <taxon>Flavobacteriia</taxon>
        <taxon>Flavobacteriales</taxon>
        <taxon>Flavobacteriaceae</taxon>
        <taxon>Lacinutrix</taxon>
    </lineage>
</organism>
<name>A0AAC9LL83_9FLAO</name>
<feature type="transmembrane region" description="Helical" evidence="5">
    <location>
        <begin position="343"/>
        <end position="360"/>
    </location>
</feature>
<dbReference type="AlphaFoldDB" id="A0AAC9LL83"/>
<keyword evidence="2 5" id="KW-0812">Transmembrane</keyword>
<sequence length="383" mass="44408">MHLLKHNIQRDTLQSMLLVMYAFFMPLSLFLNANTVILILLVLIFIADVYNKRAIKFKTTFSLVVYFIILVCSLIYTKALDFGIETVIKSITLTLFPLALSTTSFVSEKQLKSIAIGFFVGNMVVFIISIIYAIGVYKINPLPLREGFSYFTNYVDIHSSYYSIYLIFSTALIFWAFRKDKRFNLFIKIGLVIAIVLMQLYLKSRAGLLSTAALIFIYVILNYRKRIIIFSALGLVVFIFLFNNLDFLNRNLNESTNDRFSVWSSAKDVIVNKPIFGVGIGDYQYELDKQYYLNLFNHGIDDKLNSHNQFLETTVATGIIGLIAFLAIFYFLMKRYFETKSHIILYFVIPTIILMMFDSVLLRQHGIYFFAFFTTLLLKYKPE</sequence>
<evidence type="ECO:0000313" key="8">
    <source>
        <dbReference type="Proteomes" id="UP000187506"/>
    </source>
</evidence>
<dbReference type="EMBL" id="CP019352">
    <property type="protein sequence ID" value="APX98902.1"/>
    <property type="molecule type" value="Genomic_DNA"/>
</dbReference>
<feature type="transmembrane region" description="Helical" evidence="5">
    <location>
        <begin position="114"/>
        <end position="139"/>
    </location>
</feature>
<feature type="transmembrane region" description="Helical" evidence="5">
    <location>
        <begin position="228"/>
        <end position="245"/>
    </location>
</feature>
<accession>A0AAC9LL83</accession>
<feature type="domain" description="O-antigen ligase-related" evidence="6">
    <location>
        <begin position="192"/>
        <end position="326"/>
    </location>
</feature>
<evidence type="ECO:0000313" key="7">
    <source>
        <dbReference type="EMBL" id="APX98902.1"/>
    </source>
</evidence>
<keyword evidence="8" id="KW-1185">Reference proteome</keyword>
<dbReference type="PANTHER" id="PTHR37422">
    <property type="entry name" value="TEICHURONIC ACID BIOSYNTHESIS PROTEIN TUAE"/>
    <property type="match status" value="1"/>
</dbReference>
<feature type="transmembrane region" description="Helical" evidence="5">
    <location>
        <begin position="183"/>
        <end position="200"/>
    </location>
</feature>
<comment type="subcellular location">
    <subcellularLocation>
        <location evidence="1">Membrane</location>
        <topology evidence="1">Multi-pass membrane protein</topology>
    </subcellularLocation>
</comment>
<evidence type="ECO:0000256" key="4">
    <source>
        <dbReference type="ARBA" id="ARBA00023136"/>
    </source>
</evidence>
<dbReference type="Proteomes" id="UP000187506">
    <property type="component" value="Chromosome"/>
</dbReference>
<evidence type="ECO:0000259" key="6">
    <source>
        <dbReference type="Pfam" id="PF04932"/>
    </source>
</evidence>
<reference evidence="7 8" key="1">
    <citation type="submission" date="2017-01" db="EMBL/GenBank/DDBJ databases">
        <title>Complete genome of Lacinutrix venerupis DOK2-8 isolated from seawater in Dokdo.</title>
        <authorList>
            <person name="Chi W.-J."/>
            <person name="Kim J.H."/>
        </authorList>
    </citation>
    <scope>NUCLEOTIDE SEQUENCE [LARGE SCALE GENOMIC DNA]</scope>
    <source>
        <strain evidence="7 8">DOK2-8</strain>
    </source>
</reference>
<evidence type="ECO:0000256" key="1">
    <source>
        <dbReference type="ARBA" id="ARBA00004141"/>
    </source>
</evidence>
<feature type="transmembrane region" description="Helical" evidence="5">
    <location>
        <begin position="88"/>
        <end position="107"/>
    </location>
</feature>
<feature type="transmembrane region" description="Helical" evidence="5">
    <location>
        <begin position="59"/>
        <end position="76"/>
    </location>
</feature>
<protein>
    <recommendedName>
        <fullName evidence="6">O-antigen ligase-related domain-containing protein</fullName>
    </recommendedName>
</protein>
<proteinExistence type="predicted"/>
<keyword evidence="3 5" id="KW-1133">Transmembrane helix</keyword>
<evidence type="ECO:0000256" key="2">
    <source>
        <dbReference type="ARBA" id="ARBA00022692"/>
    </source>
</evidence>
<keyword evidence="4 5" id="KW-0472">Membrane</keyword>
<dbReference type="PANTHER" id="PTHR37422:SF17">
    <property type="entry name" value="O-ANTIGEN LIGASE"/>
    <property type="match status" value="1"/>
</dbReference>
<feature type="transmembrane region" description="Helical" evidence="5">
    <location>
        <begin position="310"/>
        <end position="331"/>
    </location>
</feature>
<dbReference type="InterPro" id="IPR007016">
    <property type="entry name" value="O-antigen_ligase-rel_domated"/>
</dbReference>
<dbReference type="GO" id="GO:0016020">
    <property type="term" value="C:membrane"/>
    <property type="evidence" value="ECO:0007669"/>
    <property type="project" value="UniProtKB-SubCell"/>
</dbReference>
<feature type="transmembrane region" description="Helical" evidence="5">
    <location>
        <begin position="206"/>
        <end position="221"/>
    </location>
</feature>
<evidence type="ECO:0000256" key="5">
    <source>
        <dbReference type="SAM" id="Phobius"/>
    </source>
</evidence>
<dbReference type="InterPro" id="IPR051533">
    <property type="entry name" value="WaaL-like"/>
</dbReference>
<dbReference type="KEGG" id="lvn:BWR22_00800"/>